<keyword evidence="9" id="KW-1185">Reference proteome</keyword>
<dbReference type="PROSITE" id="PS50109">
    <property type="entry name" value="HIS_KIN"/>
    <property type="match status" value="1"/>
</dbReference>
<dbReference type="CDD" id="cd16917">
    <property type="entry name" value="HATPase_UhpB-NarQ-NarX-like"/>
    <property type="match status" value="1"/>
</dbReference>
<evidence type="ECO:0000313" key="9">
    <source>
        <dbReference type="Proteomes" id="UP000198345"/>
    </source>
</evidence>
<evidence type="ECO:0000256" key="1">
    <source>
        <dbReference type="ARBA" id="ARBA00000085"/>
    </source>
</evidence>
<dbReference type="InterPro" id="IPR003594">
    <property type="entry name" value="HATPase_dom"/>
</dbReference>
<accession>A0A226HIF3</accession>
<evidence type="ECO:0000256" key="2">
    <source>
        <dbReference type="ARBA" id="ARBA00012438"/>
    </source>
</evidence>
<dbReference type="InterPro" id="IPR005467">
    <property type="entry name" value="His_kinase_dom"/>
</dbReference>
<sequence>MPLLRFFLFTFLLITLNGITCYAQPGAFAPKTGNELYNSKTDSLFSSKNAKEQQIVKQEKHERKLVVSLFVILVILLCILIFFVYENNELKRKNRQKDIKQKLQLNIINSGIDGQESERKKIASFLHDNINSLLSSVGLHLNVFVAQNNIKSVEILKAKTILEEVHDRLRDMSHELIPTLLVRFGLVYALEDLCEKNSNSSIHFEFISNVSTEKRYNEKFEIKIYFIVTELFNNIIKHSGATEASITIHQTSSRLIITINDNGKGFHTEKLNRGEGFGLNRIRARIKKLKGSFIITSKMIEKTGTSIKIKVPAV</sequence>
<dbReference type="InterPro" id="IPR050482">
    <property type="entry name" value="Sensor_HK_TwoCompSys"/>
</dbReference>
<dbReference type="Gene3D" id="3.30.565.10">
    <property type="entry name" value="Histidine kinase-like ATPase, C-terminal domain"/>
    <property type="match status" value="1"/>
</dbReference>
<evidence type="ECO:0000313" key="8">
    <source>
        <dbReference type="EMBL" id="OXA93230.1"/>
    </source>
</evidence>
<proteinExistence type="predicted"/>
<comment type="catalytic activity">
    <reaction evidence="1">
        <text>ATP + protein L-histidine = ADP + protein N-phospho-L-histidine.</text>
        <dbReference type="EC" id="2.7.13.3"/>
    </reaction>
</comment>
<organism evidence="8 9">
    <name type="scientific">Flavobacterium hercynium</name>
    <dbReference type="NCBI Taxonomy" id="387094"/>
    <lineage>
        <taxon>Bacteria</taxon>
        <taxon>Pseudomonadati</taxon>
        <taxon>Bacteroidota</taxon>
        <taxon>Flavobacteriia</taxon>
        <taxon>Flavobacteriales</taxon>
        <taxon>Flavobacteriaceae</taxon>
        <taxon>Flavobacterium</taxon>
    </lineage>
</organism>
<evidence type="ECO:0000256" key="4">
    <source>
        <dbReference type="ARBA" id="ARBA00022777"/>
    </source>
</evidence>
<evidence type="ECO:0000256" key="3">
    <source>
        <dbReference type="ARBA" id="ARBA00022679"/>
    </source>
</evidence>
<dbReference type="InterPro" id="IPR036890">
    <property type="entry name" value="HATPase_C_sf"/>
</dbReference>
<keyword evidence="6" id="KW-1133">Transmembrane helix</keyword>
<dbReference type="EMBL" id="MUGW01000015">
    <property type="protein sequence ID" value="OXA93230.1"/>
    <property type="molecule type" value="Genomic_DNA"/>
</dbReference>
<name>A0A226HIF3_9FLAO</name>
<dbReference type="InterPro" id="IPR019426">
    <property type="entry name" value="7TM_GPCR_serpentine_rcpt_Srv"/>
</dbReference>
<comment type="caution">
    <text evidence="8">The sequence shown here is derived from an EMBL/GenBank/DDBJ whole genome shotgun (WGS) entry which is preliminary data.</text>
</comment>
<dbReference type="GO" id="GO:0000160">
    <property type="term" value="P:phosphorelay signal transduction system"/>
    <property type="evidence" value="ECO:0007669"/>
    <property type="project" value="UniProtKB-KW"/>
</dbReference>
<dbReference type="PANTHER" id="PTHR24421:SF10">
    <property type="entry name" value="NITRATE_NITRITE SENSOR PROTEIN NARQ"/>
    <property type="match status" value="1"/>
</dbReference>
<dbReference type="PANTHER" id="PTHR24421">
    <property type="entry name" value="NITRATE/NITRITE SENSOR PROTEIN NARX-RELATED"/>
    <property type="match status" value="1"/>
</dbReference>
<dbReference type="Pfam" id="PF10323">
    <property type="entry name" value="7TM_GPCR_Srv"/>
    <property type="match status" value="1"/>
</dbReference>
<gene>
    <name evidence="8" type="ORF">B0A66_07055</name>
</gene>
<dbReference type="Pfam" id="PF02518">
    <property type="entry name" value="HATPase_c"/>
    <property type="match status" value="1"/>
</dbReference>
<dbReference type="OrthoDB" id="9760839at2"/>
<dbReference type="AlphaFoldDB" id="A0A226HIF3"/>
<dbReference type="RefSeq" id="WP_089049150.1">
    <property type="nucleotide sequence ID" value="NZ_FXTV01000021.1"/>
</dbReference>
<keyword evidence="5" id="KW-0902">Two-component regulatory system</keyword>
<dbReference type="EC" id="2.7.13.3" evidence="2"/>
<keyword evidence="3" id="KW-0808">Transferase</keyword>
<feature type="domain" description="Histidine kinase" evidence="7">
    <location>
        <begin position="227"/>
        <end position="314"/>
    </location>
</feature>
<evidence type="ECO:0000256" key="5">
    <source>
        <dbReference type="ARBA" id="ARBA00023012"/>
    </source>
</evidence>
<keyword evidence="4 8" id="KW-0418">Kinase</keyword>
<evidence type="ECO:0000256" key="6">
    <source>
        <dbReference type="SAM" id="Phobius"/>
    </source>
</evidence>
<dbReference type="SUPFAM" id="SSF55874">
    <property type="entry name" value="ATPase domain of HSP90 chaperone/DNA topoisomerase II/histidine kinase"/>
    <property type="match status" value="1"/>
</dbReference>
<reference evidence="8 9" key="1">
    <citation type="submission" date="2016-11" db="EMBL/GenBank/DDBJ databases">
        <title>Whole genomes of Flavobacteriaceae.</title>
        <authorList>
            <person name="Stine C."/>
            <person name="Li C."/>
            <person name="Tadesse D."/>
        </authorList>
    </citation>
    <scope>NUCLEOTIDE SEQUENCE [LARGE SCALE GENOMIC DNA]</scope>
    <source>
        <strain evidence="8 9">DSM 18292</strain>
    </source>
</reference>
<feature type="transmembrane region" description="Helical" evidence="6">
    <location>
        <begin position="65"/>
        <end position="85"/>
    </location>
</feature>
<dbReference type="Proteomes" id="UP000198345">
    <property type="component" value="Unassembled WGS sequence"/>
</dbReference>
<keyword evidence="6" id="KW-0472">Membrane</keyword>
<protein>
    <recommendedName>
        <fullName evidence="2">histidine kinase</fullName>
        <ecNumber evidence="2">2.7.13.3</ecNumber>
    </recommendedName>
</protein>
<keyword evidence="6" id="KW-0812">Transmembrane</keyword>
<dbReference type="GO" id="GO:0004673">
    <property type="term" value="F:protein histidine kinase activity"/>
    <property type="evidence" value="ECO:0007669"/>
    <property type="project" value="UniProtKB-EC"/>
</dbReference>
<evidence type="ECO:0000259" key="7">
    <source>
        <dbReference type="PROSITE" id="PS50109"/>
    </source>
</evidence>